<evidence type="ECO:0000313" key="2">
    <source>
        <dbReference type="EMBL" id="CAB4927598.1"/>
    </source>
</evidence>
<reference evidence="2" key="1">
    <citation type="submission" date="2020-05" db="EMBL/GenBank/DDBJ databases">
        <authorList>
            <person name="Chiriac C."/>
            <person name="Salcher M."/>
            <person name="Ghai R."/>
            <person name="Kavagutti S V."/>
        </authorList>
    </citation>
    <scope>NUCLEOTIDE SEQUENCE</scope>
</reference>
<dbReference type="InterPro" id="IPR029068">
    <property type="entry name" value="Glyas_Bleomycin-R_OHBP_Dase"/>
</dbReference>
<organism evidence="2">
    <name type="scientific">freshwater metagenome</name>
    <dbReference type="NCBI Taxonomy" id="449393"/>
    <lineage>
        <taxon>unclassified sequences</taxon>
        <taxon>metagenomes</taxon>
        <taxon>ecological metagenomes</taxon>
    </lineage>
</organism>
<proteinExistence type="predicted"/>
<gene>
    <name evidence="2" type="ORF">UFOPK3543_02462</name>
</gene>
<dbReference type="PROSITE" id="PS51819">
    <property type="entry name" value="VOC"/>
    <property type="match status" value="1"/>
</dbReference>
<name>A0A6J7I976_9ZZZZ</name>
<dbReference type="InterPro" id="IPR037523">
    <property type="entry name" value="VOC_core"/>
</dbReference>
<accession>A0A6J7I976</accession>
<feature type="domain" description="VOC" evidence="1">
    <location>
        <begin position="1"/>
        <end position="42"/>
    </location>
</feature>
<protein>
    <submittedName>
        <fullName evidence="2">Unannotated protein</fullName>
    </submittedName>
</protein>
<dbReference type="EMBL" id="CAFBMH010000122">
    <property type="protein sequence ID" value="CAB4927598.1"/>
    <property type="molecule type" value="Genomic_DNA"/>
</dbReference>
<sequence length="48" mass="5351">MELEQYGGTIIEGTRSGQDEPRSVQIVFLADPDGTRVELMRLAEGQAW</sequence>
<dbReference type="AlphaFoldDB" id="A0A6J7I976"/>
<dbReference type="Gene3D" id="3.10.180.10">
    <property type="entry name" value="2,3-Dihydroxybiphenyl 1,2-Dioxygenase, domain 1"/>
    <property type="match status" value="1"/>
</dbReference>
<evidence type="ECO:0000259" key="1">
    <source>
        <dbReference type="PROSITE" id="PS51819"/>
    </source>
</evidence>
<dbReference type="SUPFAM" id="SSF54593">
    <property type="entry name" value="Glyoxalase/Bleomycin resistance protein/Dihydroxybiphenyl dioxygenase"/>
    <property type="match status" value="1"/>
</dbReference>